<evidence type="ECO:0000313" key="1">
    <source>
        <dbReference type="EMBL" id="CAG8743402.1"/>
    </source>
</evidence>
<reference evidence="1" key="1">
    <citation type="submission" date="2021-06" db="EMBL/GenBank/DDBJ databases">
        <authorList>
            <person name="Kallberg Y."/>
            <person name="Tangrot J."/>
            <person name="Rosling A."/>
        </authorList>
    </citation>
    <scope>NUCLEOTIDE SEQUENCE</scope>
    <source>
        <strain evidence="1">FL130A</strain>
    </source>
</reference>
<accession>A0A9N9NMZ0</accession>
<protein>
    <submittedName>
        <fullName evidence="1">9984_t:CDS:1</fullName>
    </submittedName>
</protein>
<comment type="caution">
    <text evidence="1">The sequence shown here is derived from an EMBL/GenBank/DDBJ whole genome shotgun (WGS) entry which is preliminary data.</text>
</comment>
<organism evidence="1 2">
    <name type="scientific">Ambispora leptoticha</name>
    <dbReference type="NCBI Taxonomy" id="144679"/>
    <lineage>
        <taxon>Eukaryota</taxon>
        <taxon>Fungi</taxon>
        <taxon>Fungi incertae sedis</taxon>
        <taxon>Mucoromycota</taxon>
        <taxon>Glomeromycotina</taxon>
        <taxon>Glomeromycetes</taxon>
        <taxon>Archaeosporales</taxon>
        <taxon>Ambisporaceae</taxon>
        <taxon>Ambispora</taxon>
    </lineage>
</organism>
<gene>
    <name evidence="1" type="ORF">ALEPTO_LOCUS13041</name>
</gene>
<dbReference type="EMBL" id="CAJVPS010036513">
    <property type="protein sequence ID" value="CAG8743402.1"/>
    <property type="molecule type" value="Genomic_DNA"/>
</dbReference>
<name>A0A9N9NMZ0_9GLOM</name>
<feature type="non-terminal residue" evidence="1">
    <location>
        <position position="46"/>
    </location>
</feature>
<dbReference type="Proteomes" id="UP000789508">
    <property type="component" value="Unassembled WGS sequence"/>
</dbReference>
<proteinExistence type="predicted"/>
<evidence type="ECO:0000313" key="2">
    <source>
        <dbReference type="Proteomes" id="UP000789508"/>
    </source>
</evidence>
<dbReference type="AlphaFoldDB" id="A0A9N9NMZ0"/>
<keyword evidence="2" id="KW-1185">Reference proteome</keyword>
<sequence>MGDETISRLSKWFCQWFHLMILQRLIQLTKLLMIDKITDETIDETF</sequence>